<evidence type="ECO:0000256" key="4">
    <source>
        <dbReference type="ARBA" id="ARBA00035204"/>
    </source>
</evidence>
<evidence type="ECO:0000313" key="6">
    <source>
        <dbReference type="EMBL" id="PIW66751.1"/>
    </source>
</evidence>
<evidence type="ECO:0000313" key="7">
    <source>
        <dbReference type="Proteomes" id="UP000231267"/>
    </source>
</evidence>
<evidence type="ECO:0000256" key="3">
    <source>
        <dbReference type="ARBA" id="ARBA00023274"/>
    </source>
</evidence>
<dbReference type="GO" id="GO:0022625">
    <property type="term" value="C:cytosolic large ribosomal subunit"/>
    <property type="evidence" value="ECO:0007669"/>
    <property type="project" value="TreeGrafter"/>
</dbReference>
<gene>
    <name evidence="5 6" type="primary">rpmC</name>
    <name evidence="6" type="ORF">COW11_01745</name>
</gene>
<proteinExistence type="inferred from homology"/>
<keyword evidence="2 5" id="KW-0689">Ribosomal protein</keyword>
<dbReference type="GO" id="GO:0006412">
    <property type="term" value="P:translation"/>
    <property type="evidence" value="ECO:0007669"/>
    <property type="project" value="UniProtKB-UniRule"/>
</dbReference>
<dbReference type="HAMAP" id="MF_00374">
    <property type="entry name" value="Ribosomal_uL29"/>
    <property type="match status" value="1"/>
</dbReference>
<evidence type="ECO:0000256" key="1">
    <source>
        <dbReference type="ARBA" id="ARBA00009254"/>
    </source>
</evidence>
<comment type="similarity">
    <text evidence="1 5">Belongs to the universal ribosomal protein uL29 family.</text>
</comment>
<dbReference type="Gene3D" id="1.10.287.310">
    <property type="match status" value="1"/>
</dbReference>
<dbReference type="InterPro" id="IPR050063">
    <property type="entry name" value="Ribosomal_protein_uL29"/>
</dbReference>
<dbReference type="SUPFAM" id="SSF46561">
    <property type="entry name" value="Ribosomal protein L29 (L29p)"/>
    <property type="match status" value="1"/>
</dbReference>
<evidence type="ECO:0000256" key="5">
    <source>
        <dbReference type="HAMAP-Rule" id="MF_00374"/>
    </source>
</evidence>
<dbReference type="PANTHER" id="PTHR10916:SF0">
    <property type="entry name" value="LARGE RIBOSOMAL SUBUNIT PROTEIN UL29C"/>
    <property type="match status" value="1"/>
</dbReference>
<dbReference type="CDD" id="cd00427">
    <property type="entry name" value="Ribosomal_L29_HIP"/>
    <property type="match status" value="1"/>
</dbReference>
<dbReference type="AlphaFoldDB" id="A0A2J0LFX3"/>
<dbReference type="GO" id="GO:0003735">
    <property type="term" value="F:structural constituent of ribosome"/>
    <property type="evidence" value="ECO:0007669"/>
    <property type="project" value="InterPro"/>
</dbReference>
<dbReference type="PANTHER" id="PTHR10916">
    <property type="entry name" value="60S RIBOSOMAL PROTEIN L35/50S RIBOSOMAL PROTEIN L29"/>
    <property type="match status" value="1"/>
</dbReference>
<dbReference type="InterPro" id="IPR036049">
    <property type="entry name" value="Ribosomal_uL29_sf"/>
</dbReference>
<protein>
    <recommendedName>
        <fullName evidence="4 5">Large ribosomal subunit protein uL29</fullName>
    </recommendedName>
</protein>
<name>A0A2J0LFX3_9BACT</name>
<dbReference type="InterPro" id="IPR018254">
    <property type="entry name" value="Ribosomal_uL29_CS"/>
</dbReference>
<accession>A0A2J0LFX3</accession>
<dbReference type="InterPro" id="IPR001854">
    <property type="entry name" value="Ribosomal_uL29"/>
</dbReference>
<dbReference type="NCBIfam" id="TIGR00012">
    <property type="entry name" value="L29"/>
    <property type="match status" value="1"/>
</dbReference>
<sequence length="63" mass="7004">MKELRALSEAEMDDKMIALKQKLIESRLLAASGRLEKPSVIKNAKKEIARILTLKGLKNAGNK</sequence>
<comment type="caution">
    <text evidence="6">The sequence shown here is derived from an EMBL/GenBank/DDBJ whole genome shotgun (WGS) entry which is preliminary data.</text>
</comment>
<dbReference type="EMBL" id="PFGP01000031">
    <property type="protein sequence ID" value="PIW66751.1"/>
    <property type="molecule type" value="Genomic_DNA"/>
</dbReference>
<evidence type="ECO:0000256" key="2">
    <source>
        <dbReference type="ARBA" id="ARBA00022980"/>
    </source>
</evidence>
<dbReference type="Pfam" id="PF00831">
    <property type="entry name" value="Ribosomal_L29"/>
    <property type="match status" value="1"/>
</dbReference>
<reference evidence="6 7" key="1">
    <citation type="submission" date="2017-09" db="EMBL/GenBank/DDBJ databases">
        <title>Depth-based differentiation of microbial function through sediment-hosted aquifers and enrichment of novel symbionts in the deep terrestrial subsurface.</title>
        <authorList>
            <person name="Probst A.J."/>
            <person name="Ladd B."/>
            <person name="Jarett J.K."/>
            <person name="Geller-Mcgrath D.E."/>
            <person name="Sieber C.M."/>
            <person name="Emerson J.B."/>
            <person name="Anantharaman K."/>
            <person name="Thomas B.C."/>
            <person name="Malmstrom R."/>
            <person name="Stieglmeier M."/>
            <person name="Klingl A."/>
            <person name="Woyke T."/>
            <person name="Ryan C.M."/>
            <person name="Banfield J.F."/>
        </authorList>
    </citation>
    <scope>NUCLEOTIDE SEQUENCE [LARGE SCALE GENOMIC DNA]</scope>
    <source>
        <strain evidence="6">CG12_big_fil_rev_8_21_14_0_65_43_15</strain>
    </source>
</reference>
<dbReference type="PROSITE" id="PS00579">
    <property type="entry name" value="RIBOSOMAL_L29"/>
    <property type="match status" value="1"/>
</dbReference>
<keyword evidence="3 5" id="KW-0687">Ribonucleoprotein</keyword>
<organism evidence="6 7">
    <name type="scientific">Candidatus Taenaricola geysiri</name>
    <dbReference type="NCBI Taxonomy" id="1974752"/>
    <lineage>
        <taxon>Bacteria</taxon>
        <taxon>Pseudomonadati</taxon>
        <taxon>Candidatus Omnitrophota</taxon>
        <taxon>Candidatus Taenaricola</taxon>
    </lineage>
</organism>
<dbReference type="Proteomes" id="UP000231267">
    <property type="component" value="Unassembled WGS sequence"/>
</dbReference>